<feature type="non-terminal residue" evidence="1">
    <location>
        <position position="70"/>
    </location>
</feature>
<feature type="non-terminal residue" evidence="1">
    <location>
        <position position="1"/>
    </location>
</feature>
<dbReference type="Proteomes" id="UP001371391">
    <property type="component" value="Unassembled WGS sequence"/>
</dbReference>
<gene>
    <name evidence="1" type="ORF">V6257_21015</name>
</gene>
<evidence type="ECO:0000313" key="1">
    <source>
        <dbReference type="EMBL" id="MEL0657459.1"/>
    </source>
</evidence>
<evidence type="ECO:0000313" key="2">
    <source>
        <dbReference type="Proteomes" id="UP001371391"/>
    </source>
</evidence>
<accession>A0ABU9H6J6</accession>
<protein>
    <submittedName>
        <fullName evidence="1">Phosphoethanolamine transferase</fullName>
    </submittedName>
</protein>
<proteinExistence type="predicted"/>
<dbReference type="EMBL" id="JBAKAW010000285">
    <property type="protein sequence ID" value="MEL0657459.1"/>
    <property type="molecule type" value="Genomic_DNA"/>
</dbReference>
<reference evidence="1 2" key="1">
    <citation type="submission" date="2024-02" db="EMBL/GenBank/DDBJ databases">
        <title>Bacteria isolated from the canopy kelp, Nereocystis luetkeana.</title>
        <authorList>
            <person name="Pfister C.A."/>
            <person name="Younker I.T."/>
            <person name="Light S.H."/>
        </authorList>
    </citation>
    <scope>NUCLEOTIDE SEQUENCE [LARGE SCALE GENOMIC DNA]</scope>
    <source>
        <strain evidence="1 2">TI.1.03</strain>
    </source>
</reference>
<name>A0ABU9H6J6_9GAMM</name>
<comment type="caution">
    <text evidence="1">The sequence shown here is derived from an EMBL/GenBank/DDBJ whole genome shotgun (WGS) entry which is preliminary data.</text>
</comment>
<sequence length="70" mass="8178">SNNRILKKELIPFQYLYSGYKYVRDHLLYTNMEFKNIDATPTLIAPNTTSVTVMVFCETARAENFAYQGY</sequence>
<organism evidence="1 2">
    <name type="scientific">Pseudoalteromonas issachenkonii</name>
    <dbReference type="NCBI Taxonomy" id="152297"/>
    <lineage>
        <taxon>Bacteria</taxon>
        <taxon>Pseudomonadati</taxon>
        <taxon>Pseudomonadota</taxon>
        <taxon>Gammaproteobacteria</taxon>
        <taxon>Alteromonadales</taxon>
        <taxon>Pseudoalteromonadaceae</taxon>
        <taxon>Pseudoalteromonas</taxon>
    </lineage>
</organism>
<keyword evidence="1" id="KW-0808">Transferase</keyword>
<dbReference type="GO" id="GO:0016740">
    <property type="term" value="F:transferase activity"/>
    <property type="evidence" value="ECO:0007669"/>
    <property type="project" value="UniProtKB-KW"/>
</dbReference>
<keyword evidence="2" id="KW-1185">Reference proteome</keyword>